<proteinExistence type="predicted"/>
<sequence length="237" mass="27157">MNDRQSDSDEVYIYEMPGKEMVYTFLSSNLLANISSSNRGTLRQAECEERRKAVEKRKKQREASQAARWRQQYTNVMREIAYLSHRQYLNQRGQEADSRTLGKFALPSACSWRADAAVPRTNTRSAAASSFFTHRPGHAVDVHMAGVDDADRPTIRRLRRGKPPLFLESGQRTPPPLRNLLDADMQSLLTSPRKPRGRYRQPRGAGQPRDANGRFLKRVEVGILNQSTESTRQNRRK</sequence>
<evidence type="ECO:0000256" key="1">
    <source>
        <dbReference type="SAM" id="MobiDB-lite"/>
    </source>
</evidence>
<dbReference type="EMBL" id="JAVHNQ010000018">
    <property type="protein sequence ID" value="KAK6330409.1"/>
    <property type="molecule type" value="Genomic_DNA"/>
</dbReference>
<evidence type="ECO:0000313" key="3">
    <source>
        <dbReference type="Proteomes" id="UP001375240"/>
    </source>
</evidence>
<gene>
    <name evidence="2" type="ORF">TWF696_003506</name>
</gene>
<reference evidence="2 3" key="1">
    <citation type="submission" date="2019-10" db="EMBL/GenBank/DDBJ databases">
        <authorList>
            <person name="Palmer J.M."/>
        </authorList>
    </citation>
    <scope>NUCLEOTIDE SEQUENCE [LARGE SCALE GENOMIC DNA]</scope>
    <source>
        <strain evidence="2 3">TWF696</strain>
    </source>
</reference>
<keyword evidence="3" id="KW-1185">Reference proteome</keyword>
<comment type="caution">
    <text evidence="2">The sequence shown here is derived from an EMBL/GenBank/DDBJ whole genome shotgun (WGS) entry which is preliminary data.</text>
</comment>
<feature type="region of interest" description="Disordered" evidence="1">
    <location>
        <begin position="158"/>
        <end position="237"/>
    </location>
</feature>
<dbReference type="AlphaFoldDB" id="A0AAV9TWP9"/>
<name>A0AAV9TWP9_9PEZI</name>
<protein>
    <submittedName>
        <fullName evidence="2">Uncharacterized protein</fullName>
    </submittedName>
</protein>
<organism evidence="2 3">
    <name type="scientific">Orbilia brochopaga</name>
    <dbReference type="NCBI Taxonomy" id="3140254"/>
    <lineage>
        <taxon>Eukaryota</taxon>
        <taxon>Fungi</taxon>
        <taxon>Dikarya</taxon>
        <taxon>Ascomycota</taxon>
        <taxon>Pezizomycotina</taxon>
        <taxon>Orbiliomycetes</taxon>
        <taxon>Orbiliales</taxon>
        <taxon>Orbiliaceae</taxon>
        <taxon>Orbilia</taxon>
    </lineage>
</organism>
<accession>A0AAV9TWP9</accession>
<dbReference type="Proteomes" id="UP001375240">
    <property type="component" value="Unassembled WGS sequence"/>
</dbReference>
<evidence type="ECO:0000313" key="2">
    <source>
        <dbReference type="EMBL" id="KAK6330409.1"/>
    </source>
</evidence>